<dbReference type="Proteomes" id="UP000613160">
    <property type="component" value="Unassembled WGS sequence"/>
</dbReference>
<dbReference type="RefSeq" id="WP_188849965.1">
    <property type="nucleotide sequence ID" value="NZ_BMJJ01000003.1"/>
</dbReference>
<evidence type="ECO:0000313" key="5">
    <source>
        <dbReference type="Proteomes" id="UP000613160"/>
    </source>
</evidence>
<accession>A0A916XUF3</accession>
<dbReference type="PANTHER" id="PTHR37302">
    <property type="entry name" value="SLR1116 PROTEIN"/>
    <property type="match status" value="1"/>
</dbReference>
<dbReference type="PANTHER" id="PTHR37302:SF1">
    <property type="entry name" value="PROTEIN DINB"/>
    <property type="match status" value="1"/>
</dbReference>
<sequence length="170" mass="19208">MFHDICRMFARYNGWANDRVYAAAAELSPHKFTEDRGVFFGSMMGTLNHLLVTDRIWLRRFTGEGPSPTALDVILHKDLPTLRAERAKEDARLLAYVDGLSEAALVKTFSYQPITTPRIITQKLGPTLSHLFNHQTHHRGQAHAILTGFHRDAPSLDLVLFQRETGVGLE</sequence>
<dbReference type="Pfam" id="PF05163">
    <property type="entry name" value="DinB"/>
    <property type="match status" value="1"/>
</dbReference>
<proteinExistence type="inferred from homology"/>
<dbReference type="InterPro" id="IPR007837">
    <property type="entry name" value="DinB"/>
</dbReference>
<reference evidence="4" key="2">
    <citation type="submission" date="2020-09" db="EMBL/GenBank/DDBJ databases">
        <authorList>
            <person name="Sun Q."/>
            <person name="Zhou Y."/>
        </authorList>
    </citation>
    <scope>NUCLEOTIDE SEQUENCE</scope>
    <source>
        <strain evidence="4">CGMCC 1.15493</strain>
    </source>
</reference>
<evidence type="ECO:0000313" key="4">
    <source>
        <dbReference type="EMBL" id="GGD13101.1"/>
    </source>
</evidence>
<dbReference type="GO" id="GO:0046872">
    <property type="term" value="F:metal ion binding"/>
    <property type="evidence" value="ECO:0007669"/>
    <property type="project" value="UniProtKB-KW"/>
</dbReference>
<gene>
    <name evidence="4" type="ORF">GCM10011335_14910</name>
</gene>
<protein>
    <submittedName>
        <fullName evidence="4">Damage-inducible protein DinB</fullName>
    </submittedName>
</protein>
<evidence type="ECO:0000256" key="2">
    <source>
        <dbReference type="ARBA" id="ARBA00022723"/>
    </source>
</evidence>
<dbReference type="SUPFAM" id="SSF109854">
    <property type="entry name" value="DinB/YfiT-like putative metalloenzymes"/>
    <property type="match status" value="1"/>
</dbReference>
<dbReference type="InterPro" id="IPR034660">
    <property type="entry name" value="DinB/YfiT-like"/>
</dbReference>
<keyword evidence="2 3" id="KW-0479">Metal-binding</keyword>
<comment type="caution">
    <text evidence="4">The sequence shown here is derived from an EMBL/GenBank/DDBJ whole genome shotgun (WGS) entry which is preliminary data.</text>
</comment>
<name>A0A916XUF3_9HYPH</name>
<dbReference type="Gene3D" id="1.20.120.450">
    <property type="entry name" value="dinb family like domain"/>
    <property type="match status" value="1"/>
</dbReference>
<evidence type="ECO:0000256" key="1">
    <source>
        <dbReference type="ARBA" id="ARBA00008635"/>
    </source>
</evidence>
<reference evidence="4" key="1">
    <citation type="journal article" date="2014" name="Int. J. Syst. Evol. Microbiol.">
        <title>Complete genome sequence of Corynebacterium casei LMG S-19264T (=DSM 44701T), isolated from a smear-ripened cheese.</title>
        <authorList>
            <consortium name="US DOE Joint Genome Institute (JGI-PGF)"/>
            <person name="Walter F."/>
            <person name="Albersmeier A."/>
            <person name="Kalinowski J."/>
            <person name="Ruckert C."/>
        </authorList>
    </citation>
    <scope>NUCLEOTIDE SEQUENCE</scope>
    <source>
        <strain evidence="4">CGMCC 1.15493</strain>
    </source>
</reference>
<feature type="binding site" evidence="3">
    <location>
        <position position="49"/>
    </location>
    <ligand>
        <name>a divalent metal cation</name>
        <dbReference type="ChEBI" id="CHEBI:60240"/>
    </ligand>
</feature>
<evidence type="ECO:0000256" key="3">
    <source>
        <dbReference type="PIRSR" id="PIRSR607837-1"/>
    </source>
</evidence>
<comment type="similarity">
    <text evidence="1">Belongs to the DinB family.</text>
</comment>
<dbReference type="AlphaFoldDB" id="A0A916XUF3"/>
<dbReference type="EMBL" id="BMJJ01000003">
    <property type="protein sequence ID" value="GGD13101.1"/>
    <property type="molecule type" value="Genomic_DNA"/>
</dbReference>
<feature type="binding site" evidence="3">
    <location>
        <position position="134"/>
    </location>
    <ligand>
        <name>a divalent metal cation</name>
        <dbReference type="ChEBI" id="CHEBI:60240"/>
    </ligand>
</feature>
<organism evidence="4 5">
    <name type="scientific">Aureimonas glaciei</name>
    <dbReference type="NCBI Taxonomy" id="1776957"/>
    <lineage>
        <taxon>Bacteria</taxon>
        <taxon>Pseudomonadati</taxon>
        <taxon>Pseudomonadota</taxon>
        <taxon>Alphaproteobacteria</taxon>
        <taxon>Hyphomicrobiales</taxon>
        <taxon>Aurantimonadaceae</taxon>
        <taxon>Aureimonas</taxon>
    </lineage>
</organism>
<keyword evidence="5" id="KW-1185">Reference proteome</keyword>
<feature type="binding site" evidence="3">
    <location>
        <position position="138"/>
    </location>
    <ligand>
        <name>a divalent metal cation</name>
        <dbReference type="ChEBI" id="CHEBI:60240"/>
    </ligand>
</feature>